<dbReference type="AlphaFoldDB" id="A0A152A6B3"/>
<accession>A0A152A6B3</accession>
<sequence length="472" mass="54188">MLFRIRLYKDNITNYNSKFNNIQFQRIGDSIEDDPTVQYNDYDFNWRFSLEHSTETVDKLELPDSFITVDRLLIRPTEETDSRKMSSELLNTVVKSKAYKRIGGLEFSSLEMGSITLSPFIKEFRYLKSLQLNSLTGISLESICQLVSEIPLLVSLLLQSTPCTYSETKFDSLLDLVKTSTSLLSFSIFSYFMSTSKHALIDLINTTQTIQNLCICNIDKTIDIMSFEIINQSIKHLYVDNNAEEFIKSWVVPSSITSIQLNEFSAIECELVKLYYNKSLETIRLVGIKDNSVCDLIKSNLPFTSFNCSPEYSALLNWSDFANSFKSNNVIKECYFESVKEEFILDFLRLQLPNIQFLSFTTTNETCKYFEKDLTLNTTLTGLSIDTKHVTFEETFECTIEIINHCKQLVDLSMPASTTKPDSGLTDNQKEQLTKSLSTNRNFMDLNFSKDNIDPDQVEIDIDTLLGNRALF</sequence>
<dbReference type="InterPro" id="IPR032675">
    <property type="entry name" value="LRR_dom_sf"/>
</dbReference>
<evidence type="ECO:0000313" key="1">
    <source>
        <dbReference type="EMBL" id="KYR01774.1"/>
    </source>
</evidence>
<organism evidence="1 2">
    <name type="scientific">Tieghemostelium lacteum</name>
    <name type="common">Slime mold</name>
    <name type="synonym">Dictyostelium lacteum</name>
    <dbReference type="NCBI Taxonomy" id="361077"/>
    <lineage>
        <taxon>Eukaryota</taxon>
        <taxon>Amoebozoa</taxon>
        <taxon>Evosea</taxon>
        <taxon>Eumycetozoa</taxon>
        <taxon>Dictyostelia</taxon>
        <taxon>Dictyosteliales</taxon>
        <taxon>Raperosteliaceae</taxon>
        <taxon>Tieghemostelium</taxon>
    </lineage>
</organism>
<name>A0A152A6B3_TIELA</name>
<dbReference type="InParanoid" id="A0A152A6B3"/>
<protein>
    <submittedName>
        <fullName evidence="1">Uncharacterized protein</fullName>
    </submittedName>
</protein>
<comment type="caution">
    <text evidence="1">The sequence shown here is derived from an EMBL/GenBank/DDBJ whole genome shotgun (WGS) entry which is preliminary data.</text>
</comment>
<dbReference type="Proteomes" id="UP000076078">
    <property type="component" value="Unassembled WGS sequence"/>
</dbReference>
<proteinExistence type="predicted"/>
<keyword evidence="2" id="KW-1185">Reference proteome</keyword>
<reference evidence="1 2" key="1">
    <citation type="submission" date="2015-12" db="EMBL/GenBank/DDBJ databases">
        <title>Dictyostelia acquired genes for synthesis and detection of signals that induce cell-type specialization by lateral gene transfer from prokaryotes.</title>
        <authorList>
            <person name="Gloeckner G."/>
            <person name="Schaap P."/>
        </authorList>
    </citation>
    <scope>NUCLEOTIDE SEQUENCE [LARGE SCALE GENOMIC DNA]</scope>
    <source>
        <strain evidence="1 2">TK</strain>
    </source>
</reference>
<dbReference type="EMBL" id="LODT01000006">
    <property type="protein sequence ID" value="KYR01774.1"/>
    <property type="molecule type" value="Genomic_DNA"/>
</dbReference>
<evidence type="ECO:0000313" key="2">
    <source>
        <dbReference type="Proteomes" id="UP000076078"/>
    </source>
</evidence>
<gene>
    <name evidence="1" type="ORF">DLAC_01786</name>
</gene>
<dbReference type="Gene3D" id="3.80.10.10">
    <property type="entry name" value="Ribonuclease Inhibitor"/>
    <property type="match status" value="1"/>
</dbReference>